<dbReference type="PANTHER" id="PTHR11960">
    <property type="entry name" value="EUKARYOTIC TRANSLATION INITIATION FACTOR 4E RELATED"/>
    <property type="match status" value="1"/>
</dbReference>
<organism evidence="3 4">
    <name type="scientific">Naematelia encephala</name>
    <dbReference type="NCBI Taxonomy" id="71784"/>
    <lineage>
        <taxon>Eukaryota</taxon>
        <taxon>Fungi</taxon>
        <taxon>Dikarya</taxon>
        <taxon>Basidiomycota</taxon>
        <taxon>Agaricomycotina</taxon>
        <taxon>Tremellomycetes</taxon>
        <taxon>Tremellales</taxon>
        <taxon>Naemateliaceae</taxon>
        <taxon>Naematelia</taxon>
    </lineage>
</organism>
<feature type="compositionally biased region" description="Low complexity" evidence="2">
    <location>
        <begin position="68"/>
        <end position="100"/>
    </location>
</feature>
<keyword evidence="4" id="KW-1185">Reference proteome</keyword>
<dbReference type="SUPFAM" id="SSF55418">
    <property type="entry name" value="eIF4e-like"/>
    <property type="match status" value="1"/>
</dbReference>
<feature type="region of interest" description="Disordered" evidence="2">
    <location>
        <begin position="452"/>
        <end position="487"/>
    </location>
</feature>
<dbReference type="EMBL" id="MCFC01000007">
    <property type="protein sequence ID" value="ORY33011.1"/>
    <property type="molecule type" value="Genomic_DNA"/>
</dbReference>
<dbReference type="Gene3D" id="3.30.760.10">
    <property type="entry name" value="RNA Cap, Translation Initiation Factor Eif4e"/>
    <property type="match status" value="1"/>
</dbReference>
<protein>
    <submittedName>
        <fullName evidence="3">Translation initiation factor eIF 4e-like domain-containing protein</fullName>
    </submittedName>
</protein>
<evidence type="ECO:0000313" key="3">
    <source>
        <dbReference type="EMBL" id="ORY33011.1"/>
    </source>
</evidence>
<evidence type="ECO:0000256" key="2">
    <source>
        <dbReference type="SAM" id="MobiDB-lite"/>
    </source>
</evidence>
<dbReference type="GO" id="GO:0000340">
    <property type="term" value="F:RNA 7-methylguanosine cap binding"/>
    <property type="evidence" value="ECO:0007669"/>
    <property type="project" value="TreeGrafter"/>
</dbReference>
<evidence type="ECO:0000256" key="1">
    <source>
        <dbReference type="RuleBase" id="RU004374"/>
    </source>
</evidence>
<feature type="compositionally biased region" description="Polar residues" evidence="2">
    <location>
        <begin position="58"/>
        <end position="67"/>
    </location>
</feature>
<dbReference type="STRING" id="71784.A0A1Y2BDW2"/>
<feature type="region of interest" description="Disordered" evidence="2">
    <location>
        <begin position="1"/>
        <end position="192"/>
    </location>
</feature>
<comment type="similarity">
    <text evidence="1">Belongs to the eukaryotic initiation factor 4E family.</text>
</comment>
<keyword evidence="1" id="KW-0694">RNA-binding</keyword>
<dbReference type="PANTHER" id="PTHR11960:SF73">
    <property type="entry name" value="TRANSLATION INITIATION FACTOR 4E, PUTATIVE-RELATED"/>
    <property type="match status" value="1"/>
</dbReference>
<dbReference type="Pfam" id="PF01652">
    <property type="entry name" value="IF4E"/>
    <property type="match status" value="1"/>
</dbReference>
<sequence length="545" mass="57953">MSTTASSSSALSTPESAKLGTPLPEDLPPPSTKFDKMFPPPLPVNIVEPTPPRMTRLPSLQQLSTRFAASHISSSPTTSMASPTPIDPISPTSSTGTSKPSTPPRPPLSTSASPVTPSGRLKLPASAMMRSLSHSEADSGTSMSREPSREGFIKGYKDVPSLTAIRQRMSISRPSAGEPVKKPEGMGSGPQEDKIVAQANMPVGEQTKLQEASVKPPVAVQATHTQAVNGAKEDMSPLAESASCSVSPLTKTKQHPLRHEWTLYYDSKSFKPDPAQSTPKDGQAFLGDYEKGLLTVGSFDTVEGFARYANNIRLPSQLARNSNYHLFKNGIRPMWEDPANANGGKWIVLFRSAPHLLDIGWANLFMSLIGEILDPSDEVCGIVASTRPKVDRLQVWTRGREDVEALNALGRRIVDCLALERGEVESMSLEFQYNSSNSTPPPGKFMHIPFSARPSFSHAPPTPSRLGATSMGPPPSPRSPTPLSAMLPPKPVAVRTTDTLAPPAQGMKRVQSGQGANAFAGPMGGGRGSLSGSQGGVKREGIVGS</sequence>
<dbReference type="Proteomes" id="UP000193986">
    <property type="component" value="Unassembled WGS sequence"/>
</dbReference>
<proteinExistence type="inferred from homology"/>
<accession>A0A1Y2BDW2</accession>
<dbReference type="AlphaFoldDB" id="A0A1Y2BDW2"/>
<dbReference type="GO" id="GO:0003743">
    <property type="term" value="F:translation initiation factor activity"/>
    <property type="evidence" value="ECO:0007669"/>
    <property type="project" value="UniProtKB-KW"/>
</dbReference>
<feature type="compositionally biased region" description="Basic and acidic residues" evidence="2">
    <location>
        <begin position="146"/>
        <end position="157"/>
    </location>
</feature>
<keyword evidence="1 3" id="KW-0396">Initiation factor</keyword>
<gene>
    <name evidence="3" type="ORF">BCR39DRAFT_326841</name>
</gene>
<dbReference type="OrthoDB" id="590761at2759"/>
<dbReference type="InParanoid" id="A0A1Y2BDW2"/>
<feature type="compositionally biased region" description="Polar residues" evidence="2">
    <location>
        <begin position="132"/>
        <end position="145"/>
    </location>
</feature>
<dbReference type="InterPro" id="IPR001040">
    <property type="entry name" value="TIF_eIF_4E"/>
</dbReference>
<dbReference type="InterPro" id="IPR023398">
    <property type="entry name" value="TIF_eIF4e-like"/>
</dbReference>
<name>A0A1Y2BDW2_9TREE</name>
<comment type="caution">
    <text evidence="3">The sequence shown here is derived from an EMBL/GenBank/DDBJ whole genome shotgun (WGS) entry which is preliminary data.</text>
</comment>
<evidence type="ECO:0000313" key="4">
    <source>
        <dbReference type="Proteomes" id="UP000193986"/>
    </source>
</evidence>
<feature type="compositionally biased region" description="Low complexity" evidence="2">
    <location>
        <begin position="1"/>
        <end position="17"/>
    </location>
</feature>
<feature type="compositionally biased region" description="Gly residues" evidence="2">
    <location>
        <begin position="522"/>
        <end position="535"/>
    </location>
</feature>
<dbReference type="GO" id="GO:0016281">
    <property type="term" value="C:eukaryotic translation initiation factor 4F complex"/>
    <property type="evidence" value="ECO:0007669"/>
    <property type="project" value="TreeGrafter"/>
</dbReference>
<feature type="region of interest" description="Disordered" evidence="2">
    <location>
        <begin position="505"/>
        <end position="545"/>
    </location>
</feature>
<keyword evidence="1" id="KW-0648">Protein biosynthesis</keyword>
<reference evidence="3 4" key="1">
    <citation type="submission" date="2016-07" db="EMBL/GenBank/DDBJ databases">
        <title>Pervasive Adenine N6-methylation of Active Genes in Fungi.</title>
        <authorList>
            <consortium name="DOE Joint Genome Institute"/>
            <person name="Mondo S.J."/>
            <person name="Dannebaum R.O."/>
            <person name="Kuo R.C."/>
            <person name="Labutti K."/>
            <person name="Haridas S."/>
            <person name="Kuo A."/>
            <person name="Salamov A."/>
            <person name="Ahrendt S.R."/>
            <person name="Lipzen A."/>
            <person name="Sullivan W."/>
            <person name="Andreopoulos W.B."/>
            <person name="Clum A."/>
            <person name="Lindquist E."/>
            <person name="Daum C."/>
            <person name="Ramamoorthy G.K."/>
            <person name="Gryganskyi A."/>
            <person name="Culley D."/>
            <person name="Magnuson J.K."/>
            <person name="James T.Y."/>
            <person name="O'Malley M.A."/>
            <person name="Stajich J.E."/>
            <person name="Spatafora J.W."/>
            <person name="Visel A."/>
            <person name="Grigoriev I.V."/>
        </authorList>
    </citation>
    <scope>NUCLEOTIDE SEQUENCE [LARGE SCALE GENOMIC DNA]</scope>
    <source>
        <strain evidence="3 4">68-887.2</strain>
    </source>
</reference>